<dbReference type="GeneTree" id="ENSGT00390000002237"/>
<comment type="similarity">
    <text evidence="1">Belongs to the D-glutamate cyclase family.</text>
</comment>
<accession>H2Y4B2</accession>
<protein>
    <recommendedName>
        <fullName evidence="5">DUF1445 domain-containing protein</fullName>
    </recommendedName>
</protein>
<dbReference type="PANTHER" id="PTHR32022">
    <property type="entry name" value="D-GLUTAMATE CYCLASE, MITOCHONDRIAL"/>
    <property type="match status" value="1"/>
</dbReference>
<dbReference type="GO" id="GO:0047820">
    <property type="term" value="F:D-glutamate cyclase activity"/>
    <property type="evidence" value="ECO:0007669"/>
    <property type="project" value="TreeGrafter"/>
</dbReference>
<dbReference type="Ensembl" id="ENSCSAVT00000000161.1">
    <property type="protein sequence ID" value="ENSCSAVP00000000160.1"/>
    <property type="gene ID" value="ENSCSAVG00000000090.1"/>
</dbReference>
<dbReference type="AlphaFoldDB" id="H2Y4B2"/>
<evidence type="ECO:0008006" key="5">
    <source>
        <dbReference type="Google" id="ProtNLM"/>
    </source>
</evidence>
<dbReference type="GO" id="GO:0006536">
    <property type="term" value="P:glutamate metabolic process"/>
    <property type="evidence" value="ECO:0007669"/>
    <property type="project" value="TreeGrafter"/>
</dbReference>
<dbReference type="Gene3D" id="3.30.2040.10">
    <property type="entry name" value="PSTPO5379-like domain"/>
    <property type="match status" value="1"/>
</dbReference>
<dbReference type="Gene3D" id="3.40.1640.10">
    <property type="entry name" value="PSTPO5379-like"/>
    <property type="match status" value="1"/>
</dbReference>
<reference evidence="4" key="1">
    <citation type="submission" date="2003-08" db="EMBL/GenBank/DDBJ databases">
        <authorList>
            <person name="Birren B."/>
            <person name="Nusbaum C."/>
            <person name="Abebe A."/>
            <person name="Abouelleil A."/>
            <person name="Adekoya E."/>
            <person name="Ait-zahra M."/>
            <person name="Allen N."/>
            <person name="Allen T."/>
            <person name="An P."/>
            <person name="Anderson M."/>
            <person name="Anderson S."/>
            <person name="Arachchi H."/>
            <person name="Armbruster J."/>
            <person name="Bachantsang P."/>
            <person name="Baldwin J."/>
            <person name="Barry A."/>
            <person name="Bayul T."/>
            <person name="Blitshsteyn B."/>
            <person name="Bloom T."/>
            <person name="Blye J."/>
            <person name="Boguslavskiy L."/>
            <person name="Borowsky M."/>
            <person name="Boukhgalter B."/>
            <person name="Brunache A."/>
            <person name="Butler J."/>
            <person name="Calixte N."/>
            <person name="Calvo S."/>
            <person name="Camarata J."/>
            <person name="Campo K."/>
            <person name="Chang J."/>
            <person name="Cheshatsang Y."/>
            <person name="Citroen M."/>
            <person name="Collymore A."/>
            <person name="Considine T."/>
            <person name="Cook A."/>
            <person name="Cooke P."/>
            <person name="Corum B."/>
            <person name="Cuomo C."/>
            <person name="David R."/>
            <person name="Dawoe T."/>
            <person name="Degray S."/>
            <person name="Dodge S."/>
            <person name="Dooley K."/>
            <person name="Dorje P."/>
            <person name="Dorjee K."/>
            <person name="Dorris L."/>
            <person name="Duffey N."/>
            <person name="Dupes A."/>
            <person name="Elkins T."/>
            <person name="Engels R."/>
            <person name="Erickson J."/>
            <person name="Farina A."/>
            <person name="Faro S."/>
            <person name="Ferreira P."/>
            <person name="Fischer H."/>
            <person name="Fitzgerald M."/>
            <person name="Foley K."/>
            <person name="Gage D."/>
            <person name="Galagan J."/>
            <person name="Gearin G."/>
            <person name="Gnerre S."/>
            <person name="Gnirke A."/>
            <person name="Goyette A."/>
            <person name="Graham J."/>
            <person name="Grandbois E."/>
            <person name="Gyaltsen K."/>
            <person name="Hafez N."/>
            <person name="Hagopian D."/>
            <person name="Hagos B."/>
            <person name="Hall J."/>
            <person name="Hatcher B."/>
            <person name="Heller A."/>
            <person name="Higgins H."/>
            <person name="Honan T."/>
            <person name="Horn A."/>
            <person name="Houde N."/>
            <person name="Hughes L."/>
            <person name="Hulme W."/>
            <person name="Husby E."/>
            <person name="Iliev I."/>
            <person name="Jaffe D."/>
            <person name="Jones C."/>
            <person name="Kamal M."/>
            <person name="Kamat A."/>
            <person name="Kamvysselis M."/>
            <person name="Karlsson E."/>
            <person name="Kells C."/>
            <person name="Kieu A."/>
            <person name="Kisner P."/>
            <person name="Kodira C."/>
            <person name="Kulbokas E."/>
            <person name="Labutti K."/>
            <person name="Lama D."/>
            <person name="Landers T."/>
            <person name="Leger J."/>
            <person name="Levine S."/>
            <person name="Lewis D."/>
            <person name="Lewis T."/>
            <person name="Lindblad-toh K."/>
            <person name="Liu X."/>
            <person name="Lokyitsang T."/>
            <person name="Lokyitsang Y."/>
            <person name="Lucien O."/>
            <person name="Lui A."/>
            <person name="Ma L.J."/>
            <person name="Mabbitt R."/>
            <person name="Macdonald J."/>
            <person name="Maclean C."/>
            <person name="Major J."/>
            <person name="Manning J."/>
            <person name="Marabella R."/>
            <person name="Maru K."/>
            <person name="Matthews C."/>
            <person name="Mauceli E."/>
            <person name="Mccarthy M."/>
            <person name="Mcdonough S."/>
            <person name="Mcghee T."/>
            <person name="Meldrim J."/>
            <person name="Meneus L."/>
            <person name="Mesirov J."/>
            <person name="Mihalev A."/>
            <person name="Mihova T."/>
            <person name="Mikkelsen T."/>
            <person name="Mlenga V."/>
            <person name="Moru K."/>
            <person name="Mozes J."/>
            <person name="Mulrain L."/>
            <person name="Munson G."/>
            <person name="Naylor J."/>
            <person name="Newes C."/>
            <person name="Nguyen C."/>
            <person name="Nguyen N."/>
            <person name="Nguyen T."/>
            <person name="Nicol R."/>
            <person name="Nielsen C."/>
            <person name="Nizzari M."/>
            <person name="Norbu C."/>
            <person name="Norbu N."/>
            <person name="O'donnell P."/>
            <person name="Okoawo O."/>
            <person name="O'leary S."/>
            <person name="Omotosho B."/>
            <person name="O'neill K."/>
            <person name="Osman S."/>
            <person name="Parker S."/>
            <person name="Perrin D."/>
            <person name="Phunkhang P."/>
            <person name="Piqani B."/>
            <person name="Purcell S."/>
            <person name="Rachupka T."/>
            <person name="Ramasamy U."/>
            <person name="Rameau R."/>
            <person name="Ray V."/>
            <person name="Raymond C."/>
            <person name="Retta R."/>
            <person name="Richardson S."/>
            <person name="Rise C."/>
            <person name="Rodriguez J."/>
            <person name="Rogers J."/>
            <person name="Rogov P."/>
            <person name="Rutman M."/>
            <person name="Schupbach R."/>
            <person name="Seaman C."/>
            <person name="Settipalli S."/>
            <person name="Sharpe T."/>
            <person name="Sheridan J."/>
            <person name="Sherpa N."/>
            <person name="Shi J."/>
            <person name="Smirnov S."/>
            <person name="Smith C."/>
            <person name="Sougnez C."/>
            <person name="Spencer B."/>
            <person name="Stalker J."/>
            <person name="Stange-thomann N."/>
            <person name="Stavropoulos S."/>
            <person name="Stetson K."/>
            <person name="Stone C."/>
            <person name="Stone S."/>
            <person name="Stubbs M."/>
            <person name="Talamas J."/>
            <person name="Tchuinga P."/>
            <person name="Tenzing P."/>
            <person name="Tesfaye S."/>
            <person name="Theodore J."/>
            <person name="Thoulutsang Y."/>
            <person name="Topham K."/>
            <person name="Towey S."/>
            <person name="Tsamla T."/>
            <person name="Tsomo N."/>
            <person name="Vallee D."/>
            <person name="Vassiliev H."/>
            <person name="Venkataraman V."/>
            <person name="Vinson J."/>
            <person name="Vo A."/>
            <person name="Wade C."/>
            <person name="Wang S."/>
            <person name="Wangchuk T."/>
            <person name="Wangdi T."/>
            <person name="Whittaker C."/>
            <person name="Wilkinson J."/>
            <person name="Wu Y."/>
            <person name="Wyman D."/>
            <person name="Yadav S."/>
            <person name="Yang S."/>
            <person name="Yang X."/>
            <person name="Yeager S."/>
            <person name="Yee E."/>
            <person name="Young G."/>
            <person name="Zainoun J."/>
            <person name="Zembeck L."/>
            <person name="Zimmer A."/>
            <person name="Zody M."/>
            <person name="Lander E."/>
        </authorList>
    </citation>
    <scope>NUCLEOTIDE SEQUENCE [LARGE SCALE GENOMIC DNA]</scope>
</reference>
<dbReference type="HOGENOM" id="CLU_059759_0_0_1"/>
<dbReference type="PANTHER" id="PTHR32022:SF10">
    <property type="entry name" value="D-GLUTAMATE CYCLASE, MITOCHONDRIAL"/>
    <property type="match status" value="1"/>
</dbReference>
<dbReference type="Proteomes" id="UP000007875">
    <property type="component" value="Unassembled WGS sequence"/>
</dbReference>
<dbReference type="STRING" id="51511.ENSCSAVP00000000160"/>
<evidence type="ECO:0000313" key="4">
    <source>
        <dbReference type="Proteomes" id="UP000007875"/>
    </source>
</evidence>
<organism evidence="3 4">
    <name type="scientific">Ciona savignyi</name>
    <name type="common">Pacific transparent sea squirt</name>
    <dbReference type="NCBI Taxonomy" id="51511"/>
    <lineage>
        <taxon>Eukaryota</taxon>
        <taxon>Metazoa</taxon>
        <taxon>Chordata</taxon>
        <taxon>Tunicata</taxon>
        <taxon>Ascidiacea</taxon>
        <taxon>Phlebobranchia</taxon>
        <taxon>Cionidae</taxon>
        <taxon>Ciona</taxon>
    </lineage>
</organism>
<name>H2Y4B2_CIOSA</name>
<sequence>KMNLWSMNPTEIRALLRNGQHRKESTGYWAAGYKQANLAIVPSKLAKDFEKFALANSGALPLLYVSKVGELTAGDWGKNSDIRTDAPAYQIYKPLTKKCYTVSDVDCSDMVTFYIGCSYSFSRILIENKLLTPNSKGVSMFRTNIDCYGSGPFQCKMIVSMKAISKTGLSKIHQITSKFSDVHGAPIHYGNPARIGIPDVNDYIGDPTDFLENDVPVFWCCGFTAVEALMQANVERAFTHWPNSVFITDVKQEDISLE</sequence>
<keyword evidence="2" id="KW-0456">Lyase</keyword>
<dbReference type="eggNOG" id="ENOG502QV7A">
    <property type="taxonomic scope" value="Eukaryota"/>
</dbReference>
<dbReference type="InterPro" id="IPR038021">
    <property type="entry name" value="Putative_hydro-lyase"/>
</dbReference>
<evidence type="ECO:0000256" key="2">
    <source>
        <dbReference type="ARBA" id="ARBA00023239"/>
    </source>
</evidence>
<reference evidence="3" key="3">
    <citation type="submission" date="2025-09" db="UniProtKB">
        <authorList>
            <consortium name="Ensembl"/>
        </authorList>
    </citation>
    <scope>IDENTIFICATION</scope>
</reference>
<evidence type="ECO:0000313" key="3">
    <source>
        <dbReference type="Ensembl" id="ENSCSAVP00000000160.1"/>
    </source>
</evidence>
<evidence type="ECO:0000256" key="1">
    <source>
        <dbReference type="ARBA" id="ARBA00007896"/>
    </source>
</evidence>
<dbReference type="InterPro" id="IPR009906">
    <property type="entry name" value="D-Glu_cyclase"/>
</dbReference>
<dbReference type="Pfam" id="PF07286">
    <property type="entry name" value="D-Glu_cyclase"/>
    <property type="match status" value="1"/>
</dbReference>
<reference evidence="3" key="2">
    <citation type="submission" date="2025-08" db="UniProtKB">
        <authorList>
            <consortium name="Ensembl"/>
        </authorList>
    </citation>
    <scope>IDENTIFICATION</scope>
</reference>
<dbReference type="SUPFAM" id="SSF160920">
    <property type="entry name" value="PSTPO5379-like"/>
    <property type="match status" value="1"/>
</dbReference>
<keyword evidence="4" id="KW-1185">Reference proteome</keyword>
<dbReference type="InParanoid" id="H2Y4B2"/>
<proteinExistence type="inferred from homology"/>